<dbReference type="AlphaFoldDB" id="A0A174ET98"/>
<evidence type="ECO:0000313" key="3">
    <source>
        <dbReference type="Proteomes" id="UP000095651"/>
    </source>
</evidence>
<protein>
    <submittedName>
        <fullName evidence="1">Uncharacterized protein</fullName>
    </submittedName>
</protein>
<dbReference type="Proteomes" id="UP000095651">
    <property type="component" value="Unassembled WGS sequence"/>
</dbReference>
<name>A0A174ET98_9FIRM</name>
<reference evidence="2 4" key="2">
    <citation type="submission" date="2018-08" db="EMBL/GenBank/DDBJ databases">
        <title>A genome reference for cultivated species of the human gut microbiota.</title>
        <authorList>
            <person name="Zou Y."/>
            <person name="Xue W."/>
            <person name="Luo G."/>
        </authorList>
    </citation>
    <scope>NUCLEOTIDE SEQUENCE [LARGE SCALE GENOMIC DNA]</scope>
    <source>
        <strain evidence="2 4">TF05-11AC</strain>
    </source>
</reference>
<sequence>MNTNWKQDPRLKGMNQQKLELLTTFAQEVESAPKDQLMSTILTLNLKANEKGIHFSDQETELLVSILSGGMSPAERKRMDTLRMISKNLSKRK</sequence>
<organism evidence="1 3">
    <name type="scientific">Hungatella hathewayi</name>
    <dbReference type="NCBI Taxonomy" id="154046"/>
    <lineage>
        <taxon>Bacteria</taxon>
        <taxon>Bacillati</taxon>
        <taxon>Bacillota</taxon>
        <taxon>Clostridia</taxon>
        <taxon>Lachnospirales</taxon>
        <taxon>Lachnospiraceae</taxon>
        <taxon>Hungatella</taxon>
    </lineage>
</organism>
<dbReference type="EMBL" id="CYZE01000006">
    <property type="protein sequence ID" value="CUO39878.1"/>
    <property type="molecule type" value="Genomic_DNA"/>
</dbReference>
<dbReference type="RefSeq" id="WP_055655793.1">
    <property type="nucleotide sequence ID" value="NZ_CABIXC010000006.1"/>
</dbReference>
<gene>
    <name evidence="2" type="ORF">DXC39_20330</name>
    <name evidence="1" type="ORF">ERS852407_02685</name>
</gene>
<reference evidence="1 3" key="1">
    <citation type="submission" date="2015-09" db="EMBL/GenBank/DDBJ databases">
        <authorList>
            <consortium name="Pathogen Informatics"/>
        </authorList>
    </citation>
    <scope>NUCLEOTIDE SEQUENCE [LARGE SCALE GENOMIC DNA]</scope>
    <source>
        <strain evidence="1 3">2789STDY5608850</strain>
    </source>
</reference>
<evidence type="ECO:0000313" key="1">
    <source>
        <dbReference type="EMBL" id="CUO39878.1"/>
    </source>
</evidence>
<proteinExistence type="predicted"/>
<dbReference type="EMBL" id="QSSQ01000024">
    <property type="protein sequence ID" value="RGM00877.1"/>
    <property type="molecule type" value="Genomic_DNA"/>
</dbReference>
<accession>A0A174ET98</accession>
<dbReference type="Proteomes" id="UP000261257">
    <property type="component" value="Unassembled WGS sequence"/>
</dbReference>
<evidence type="ECO:0000313" key="4">
    <source>
        <dbReference type="Proteomes" id="UP000261257"/>
    </source>
</evidence>
<evidence type="ECO:0000313" key="2">
    <source>
        <dbReference type="EMBL" id="RGM00877.1"/>
    </source>
</evidence>